<evidence type="ECO:0000256" key="1">
    <source>
        <dbReference type="ARBA" id="ARBA00006759"/>
    </source>
</evidence>
<dbReference type="Gene3D" id="3.60.15.10">
    <property type="entry name" value="Ribonuclease Z/Hydroxyacylglutathione hydrolase-like"/>
    <property type="match status" value="1"/>
</dbReference>
<dbReference type="InterPro" id="IPR036388">
    <property type="entry name" value="WH-like_DNA-bd_sf"/>
</dbReference>
<dbReference type="FunFam" id="1.10.10.10:FF:000328">
    <property type="entry name" value="Lactamase beta 2"/>
    <property type="match status" value="1"/>
</dbReference>
<dbReference type="AlphaFoldDB" id="A0A8S9Y6Y2"/>
<keyword evidence="4" id="KW-0862">Zinc</keyword>
<dbReference type="GO" id="GO:0004521">
    <property type="term" value="F:RNA endonuclease activity"/>
    <property type="evidence" value="ECO:0007669"/>
    <property type="project" value="TreeGrafter"/>
</dbReference>
<dbReference type="Pfam" id="PF17778">
    <property type="entry name" value="WHD_BLACT"/>
    <property type="match status" value="1"/>
</dbReference>
<comment type="similarity">
    <text evidence="1">Belongs to the metallo-beta-lactamase superfamily. Glyoxalase II family.</text>
</comment>
<feature type="domain" description="Metallo-beta-lactamase" evidence="6">
    <location>
        <begin position="34"/>
        <end position="203"/>
    </location>
</feature>
<dbReference type="FunFam" id="3.60.15.10:FF:000017">
    <property type="entry name" value="Lactamase beta 2"/>
    <property type="match status" value="1"/>
</dbReference>
<evidence type="ECO:0000313" key="8">
    <source>
        <dbReference type="Proteomes" id="UP000466442"/>
    </source>
</evidence>
<dbReference type="GO" id="GO:0031123">
    <property type="term" value="P:RNA 3'-end processing"/>
    <property type="evidence" value="ECO:0007669"/>
    <property type="project" value="UniProtKB-ARBA"/>
</dbReference>
<dbReference type="GO" id="GO:0005759">
    <property type="term" value="C:mitochondrial matrix"/>
    <property type="evidence" value="ECO:0007669"/>
    <property type="project" value="TreeGrafter"/>
</dbReference>
<evidence type="ECO:0000256" key="2">
    <source>
        <dbReference type="ARBA" id="ARBA00022723"/>
    </source>
</evidence>
<dbReference type="CDD" id="cd07722">
    <property type="entry name" value="LACTB2-like_MBL-fold"/>
    <property type="match status" value="1"/>
</dbReference>
<protein>
    <recommendedName>
        <fullName evidence="5">Beta-lactamase-like protein 2 homolog</fullName>
    </recommendedName>
</protein>
<dbReference type="SUPFAM" id="SSF56281">
    <property type="entry name" value="Metallo-hydrolase/oxidoreductase"/>
    <property type="match status" value="1"/>
</dbReference>
<keyword evidence="8" id="KW-1185">Reference proteome</keyword>
<dbReference type="Gene3D" id="1.10.10.10">
    <property type="entry name" value="Winged helix-like DNA-binding domain superfamily/Winged helix DNA-binding domain"/>
    <property type="match status" value="1"/>
</dbReference>
<keyword evidence="3" id="KW-0378">Hydrolase</keyword>
<reference evidence="7" key="1">
    <citation type="journal article" date="2021" name="Mol. Ecol. Resour.">
        <title>Apolygus lucorum genome provides insights into omnivorousness and mesophyll feeding.</title>
        <authorList>
            <person name="Liu Y."/>
            <person name="Liu H."/>
            <person name="Wang H."/>
            <person name="Huang T."/>
            <person name="Liu B."/>
            <person name="Yang B."/>
            <person name="Yin L."/>
            <person name="Li B."/>
            <person name="Zhang Y."/>
            <person name="Zhang S."/>
            <person name="Jiang F."/>
            <person name="Zhang X."/>
            <person name="Ren Y."/>
            <person name="Wang B."/>
            <person name="Wang S."/>
            <person name="Lu Y."/>
            <person name="Wu K."/>
            <person name="Fan W."/>
            <person name="Wang G."/>
        </authorList>
    </citation>
    <scope>NUCLEOTIDE SEQUENCE</scope>
    <source>
        <strain evidence="7">12Hb</strain>
    </source>
</reference>
<name>A0A8S9Y6Y2_APOLU</name>
<dbReference type="PANTHER" id="PTHR23131">
    <property type="entry name" value="ENDORIBONUCLEASE LACTB2"/>
    <property type="match status" value="1"/>
</dbReference>
<dbReference type="OrthoDB" id="17458at2759"/>
<dbReference type="SMART" id="SM00849">
    <property type="entry name" value="Lactamase_B"/>
    <property type="match status" value="1"/>
</dbReference>
<sequence>MSLTTLTPLEAVTRLSPLVIRVLGCNPGLMTLQGTNTYVIGNGTKRILIDTGERDKPDYLKLLSGVIQSNNIRGFDHIIITHWHHDHIGGLENVVDIIEPGFTVWKYPTKEDSDNDTCEHVAIKIESLSDGQKLTTAGATLRVIHAPGHTTDHICLYLEEESTLFSGDSILGEGSTTFETLYDYMKSLHKLLAYNAQKIFPAHGPVIENPTAKITEYIEHRNLRESQILTVLHSQNYEPIEPSEIVKKLYNDTPALLLPAAERNVLHHLEKLNTEGKVEVTDGKWNLIRDVDQSKI</sequence>
<dbReference type="InterPro" id="IPR036866">
    <property type="entry name" value="RibonucZ/Hydroxyglut_hydro"/>
</dbReference>
<keyword evidence="2" id="KW-0479">Metal-binding</keyword>
<dbReference type="InterPro" id="IPR001279">
    <property type="entry name" value="Metallo-B-lactamas"/>
</dbReference>
<accession>A0A8S9Y6Y2</accession>
<evidence type="ECO:0000256" key="4">
    <source>
        <dbReference type="ARBA" id="ARBA00022833"/>
    </source>
</evidence>
<dbReference type="InterPro" id="IPR050662">
    <property type="entry name" value="Sec-metab_biosynth-thioest"/>
</dbReference>
<evidence type="ECO:0000256" key="3">
    <source>
        <dbReference type="ARBA" id="ARBA00022801"/>
    </source>
</evidence>
<dbReference type="InterPro" id="IPR047921">
    <property type="entry name" value="LACTB2-like_MBL-fold"/>
</dbReference>
<organism evidence="7 8">
    <name type="scientific">Apolygus lucorum</name>
    <name type="common">Small green plant bug</name>
    <name type="synonym">Lygocoris lucorum</name>
    <dbReference type="NCBI Taxonomy" id="248454"/>
    <lineage>
        <taxon>Eukaryota</taxon>
        <taxon>Metazoa</taxon>
        <taxon>Ecdysozoa</taxon>
        <taxon>Arthropoda</taxon>
        <taxon>Hexapoda</taxon>
        <taxon>Insecta</taxon>
        <taxon>Pterygota</taxon>
        <taxon>Neoptera</taxon>
        <taxon>Paraneoptera</taxon>
        <taxon>Hemiptera</taxon>
        <taxon>Heteroptera</taxon>
        <taxon>Panheteroptera</taxon>
        <taxon>Cimicomorpha</taxon>
        <taxon>Miridae</taxon>
        <taxon>Mirini</taxon>
        <taxon>Apolygus</taxon>
    </lineage>
</organism>
<dbReference type="Pfam" id="PF00753">
    <property type="entry name" value="Lactamase_B"/>
    <property type="match status" value="1"/>
</dbReference>
<evidence type="ECO:0000259" key="6">
    <source>
        <dbReference type="SMART" id="SM00849"/>
    </source>
</evidence>
<evidence type="ECO:0000256" key="5">
    <source>
        <dbReference type="ARBA" id="ARBA00069358"/>
    </source>
</evidence>
<evidence type="ECO:0000313" key="7">
    <source>
        <dbReference type="EMBL" id="KAF6215595.1"/>
    </source>
</evidence>
<proteinExistence type="inferred from homology"/>
<dbReference type="EMBL" id="WIXP02000002">
    <property type="protein sequence ID" value="KAF6215595.1"/>
    <property type="molecule type" value="Genomic_DNA"/>
</dbReference>
<dbReference type="PANTHER" id="PTHR23131:SF0">
    <property type="entry name" value="ENDORIBONUCLEASE LACTB2"/>
    <property type="match status" value="1"/>
</dbReference>
<dbReference type="InterPro" id="IPR041516">
    <property type="entry name" value="LACTB2_WH"/>
</dbReference>
<dbReference type="GO" id="GO:0046872">
    <property type="term" value="F:metal ion binding"/>
    <property type="evidence" value="ECO:0007669"/>
    <property type="project" value="UniProtKB-KW"/>
</dbReference>
<gene>
    <name evidence="7" type="ORF">GE061_010351</name>
</gene>
<dbReference type="Proteomes" id="UP000466442">
    <property type="component" value="Unassembled WGS sequence"/>
</dbReference>
<dbReference type="GO" id="GO:0016787">
    <property type="term" value="F:hydrolase activity"/>
    <property type="evidence" value="ECO:0007669"/>
    <property type="project" value="UniProtKB-KW"/>
</dbReference>
<dbReference type="GO" id="GO:0003727">
    <property type="term" value="F:single-stranded RNA binding"/>
    <property type="evidence" value="ECO:0007669"/>
    <property type="project" value="TreeGrafter"/>
</dbReference>
<comment type="caution">
    <text evidence="7">The sequence shown here is derived from an EMBL/GenBank/DDBJ whole genome shotgun (WGS) entry which is preliminary data.</text>
</comment>